<keyword evidence="4 10" id="KW-1003">Cell membrane</keyword>
<proteinExistence type="inferred from homology"/>
<evidence type="ECO:0000256" key="9">
    <source>
        <dbReference type="ARBA" id="ARBA00023136"/>
    </source>
</evidence>
<feature type="domain" description="TonB C-terminal" evidence="13">
    <location>
        <begin position="207"/>
        <end position="298"/>
    </location>
</feature>
<gene>
    <name evidence="14" type="ORF">GCM10007924_20920</name>
</gene>
<evidence type="ECO:0000259" key="13">
    <source>
        <dbReference type="PROSITE" id="PS52015"/>
    </source>
</evidence>
<dbReference type="PANTHER" id="PTHR33446">
    <property type="entry name" value="PROTEIN TONB-RELATED"/>
    <property type="match status" value="1"/>
</dbReference>
<dbReference type="SUPFAM" id="SSF74653">
    <property type="entry name" value="TolA/TonB C-terminal domain"/>
    <property type="match status" value="1"/>
</dbReference>
<feature type="compositionally biased region" description="Polar residues" evidence="11">
    <location>
        <begin position="178"/>
        <end position="188"/>
    </location>
</feature>
<dbReference type="EMBL" id="BSNF01000008">
    <property type="protein sequence ID" value="GLQ06871.1"/>
    <property type="molecule type" value="Genomic_DNA"/>
</dbReference>
<dbReference type="Proteomes" id="UP001161409">
    <property type="component" value="Unassembled WGS sequence"/>
</dbReference>
<protein>
    <recommendedName>
        <fullName evidence="10">Protein TonB</fullName>
    </recommendedName>
</protein>
<evidence type="ECO:0000313" key="14">
    <source>
        <dbReference type="EMBL" id="GLQ06871.1"/>
    </source>
</evidence>
<dbReference type="PANTHER" id="PTHR33446:SF11">
    <property type="entry name" value="TONB3"/>
    <property type="match status" value="1"/>
</dbReference>
<evidence type="ECO:0000256" key="1">
    <source>
        <dbReference type="ARBA" id="ARBA00004383"/>
    </source>
</evidence>
<dbReference type="Gene3D" id="3.30.1150.10">
    <property type="match status" value="1"/>
</dbReference>
<dbReference type="InterPro" id="IPR051045">
    <property type="entry name" value="TonB-dependent_transducer"/>
</dbReference>
<evidence type="ECO:0000256" key="3">
    <source>
        <dbReference type="ARBA" id="ARBA00022448"/>
    </source>
</evidence>
<name>A0ABQ5U548_9PROT</name>
<evidence type="ECO:0000256" key="6">
    <source>
        <dbReference type="ARBA" id="ARBA00022692"/>
    </source>
</evidence>
<dbReference type="Pfam" id="PF03544">
    <property type="entry name" value="TonB_C"/>
    <property type="match status" value="1"/>
</dbReference>
<evidence type="ECO:0000256" key="4">
    <source>
        <dbReference type="ARBA" id="ARBA00022475"/>
    </source>
</evidence>
<reference evidence="14" key="1">
    <citation type="journal article" date="2014" name="Int. J. Syst. Evol. Microbiol.">
        <title>Complete genome of a new Firmicutes species belonging to the dominant human colonic microbiota ('Ruminococcus bicirculans') reveals two chromosomes and a selective capacity to utilize plant glucans.</title>
        <authorList>
            <consortium name="NISC Comparative Sequencing Program"/>
            <person name="Wegmann U."/>
            <person name="Louis P."/>
            <person name="Goesmann A."/>
            <person name="Henrissat B."/>
            <person name="Duncan S.H."/>
            <person name="Flint H.J."/>
        </authorList>
    </citation>
    <scope>NUCLEOTIDE SEQUENCE</scope>
    <source>
        <strain evidence="14">NBRC 103408</strain>
    </source>
</reference>
<evidence type="ECO:0000313" key="15">
    <source>
        <dbReference type="Proteomes" id="UP001161409"/>
    </source>
</evidence>
<feature type="signal peptide" evidence="12">
    <location>
        <begin position="1"/>
        <end position="24"/>
    </location>
</feature>
<accession>A0ABQ5U548</accession>
<evidence type="ECO:0000256" key="8">
    <source>
        <dbReference type="ARBA" id="ARBA00022989"/>
    </source>
</evidence>
<keyword evidence="7 10" id="KW-0653">Protein transport</keyword>
<evidence type="ECO:0000256" key="12">
    <source>
        <dbReference type="SAM" id="SignalP"/>
    </source>
</evidence>
<organism evidence="14 15">
    <name type="scientific">Sneathiella chinensis</name>
    <dbReference type="NCBI Taxonomy" id="349750"/>
    <lineage>
        <taxon>Bacteria</taxon>
        <taxon>Pseudomonadati</taxon>
        <taxon>Pseudomonadota</taxon>
        <taxon>Alphaproteobacteria</taxon>
        <taxon>Sneathiellales</taxon>
        <taxon>Sneathiellaceae</taxon>
        <taxon>Sneathiella</taxon>
    </lineage>
</organism>
<dbReference type="RefSeq" id="WP_169560971.1">
    <property type="nucleotide sequence ID" value="NZ_BSNF01000008.1"/>
</dbReference>
<dbReference type="InterPro" id="IPR006260">
    <property type="entry name" value="TonB/TolA_C"/>
</dbReference>
<evidence type="ECO:0000256" key="7">
    <source>
        <dbReference type="ARBA" id="ARBA00022927"/>
    </source>
</evidence>
<feature type="compositionally biased region" description="Pro residues" evidence="11">
    <location>
        <begin position="78"/>
        <end position="92"/>
    </location>
</feature>
<dbReference type="InterPro" id="IPR037682">
    <property type="entry name" value="TonB_C"/>
</dbReference>
<feature type="compositionally biased region" description="Low complexity" evidence="11">
    <location>
        <begin position="149"/>
        <end position="177"/>
    </location>
</feature>
<dbReference type="InterPro" id="IPR003538">
    <property type="entry name" value="TonB"/>
</dbReference>
<comment type="caution">
    <text evidence="14">The sequence shown here is derived from an EMBL/GenBank/DDBJ whole genome shotgun (WGS) entry which is preliminary data.</text>
</comment>
<comment type="function">
    <text evidence="10">Interacts with outer membrane receptor proteins that carry out high-affinity binding and energy dependent uptake into the periplasmic space of specific substrates. It could act to transduce energy from the cytoplasmic membrane to specific energy-requiring processes in the outer membrane, resulting in the release into the periplasm of ligands bound by these outer membrane proteins.</text>
</comment>
<dbReference type="PROSITE" id="PS52015">
    <property type="entry name" value="TONB_CTD"/>
    <property type="match status" value="1"/>
</dbReference>
<reference evidence="14" key="2">
    <citation type="submission" date="2023-01" db="EMBL/GenBank/DDBJ databases">
        <title>Draft genome sequence of Sneathiella chinensis strain NBRC 103408.</title>
        <authorList>
            <person name="Sun Q."/>
            <person name="Mori K."/>
        </authorList>
    </citation>
    <scope>NUCLEOTIDE SEQUENCE</scope>
    <source>
        <strain evidence="14">NBRC 103408</strain>
    </source>
</reference>
<evidence type="ECO:0000256" key="10">
    <source>
        <dbReference type="RuleBase" id="RU362123"/>
    </source>
</evidence>
<evidence type="ECO:0000256" key="2">
    <source>
        <dbReference type="ARBA" id="ARBA00006555"/>
    </source>
</evidence>
<evidence type="ECO:0000256" key="5">
    <source>
        <dbReference type="ARBA" id="ARBA00022519"/>
    </source>
</evidence>
<keyword evidence="15" id="KW-1185">Reference proteome</keyword>
<dbReference type="PRINTS" id="PR01374">
    <property type="entry name" value="TONBPROTEIN"/>
</dbReference>
<keyword evidence="6" id="KW-0812">Transmembrane</keyword>
<keyword evidence="8" id="KW-1133">Transmembrane helix</keyword>
<keyword evidence="9" id="KW-0472">Membrane</keyword>
<dbReference type="NCBIfam" id="TIGR01352">
    <property type="entry name" value="tonB_Cterm"/>
    <property type="match status" value="1"/>
</dbReference>
<keyword evidence="12" id="KW-0732">Signal</keyword>
<comment type="subcellular location">
    <subcellularLocation>
        <location evidence="1 10">Cell inner membrane</location>
        <topology evidence="1 10">Single-pass membrane protein</topology>
        <orientation evidence="1 10">Periplasmic side</orientation>
    </subcellularLocation>
</comment>
<keyword evidence="10" id="KW-0735">Signal-anchor</keyword>
<sequence length="298" mass="31331">MGKAFLKISLFLVLSVAFHAAALAVWKEWGALATDGGAGAAGGPVLQLGGGPSPKADEGEAHADIRAAVPQPATLPAQPLPEKAPPVAPVDPAPETDRTESEKTSPVPLPKARPENKPAAISAQPVTPPQTEQNNPVEAVKTEVDASPEKANSNENSNENSNAEANAEANTNAVGNAPNPSVEDTASALSGAGGSQVSSDGLQAADRYRDRVRARLIANKYYPRLAQRRRMEGVVHLSFSVLPDGRVRDVVIEQSSGYPALDQAALRMVEKSVPFEPFPASMSGDQMAFRFPVVYEMN</sequence>
<comment type="similarity">
    <text evidence="2 10">Belongs to the TonB family.</text>
</comment>
<feature type="region of interest" description="Disordered" evidence="11">
    <location>
        <begin position="74"/>
        <end position="202"/>
    </location>
</feature>
<keyword evidence="5 10" id="KW-0997">Cell inner membrane</keyword>
<keyword evidence="3 10" id="KW-0813">Transport</keyword>
<feature type="chain" id="PRO_5046222235" description="Protein TonB" evidence="12">
    <location>
        <begin position="25"/>
        <end position="298"/>
    </location>
</feature>
<evidence type="ECO:0000256" key="11">
    <source>
        <dbReference type="SAM" id="MobiDB-lite"/>
    </source>
</evidence>